<name>A0A0D6AZE4_RHOSU</name>
<reference evidence="2 3" key="1">
    <citation type="submission" date="2015-02" db="EMBL/GenBank/DDBJ databases">
        <title>Genome sequene of Rhodovulum sulfidophilum DSM 2351.</title>
        <authorList>
            <person name="Nagao N."/>
        </authorList>
    </citation>
    <scope>NUCLEOTIDE SEQUENCE [LARGE SCALE GENOMIC DNA]</scope>
    <source>
        <strain evidence="2 3">DSM 2351</strain>
    </source>
</reference>
<evidence type="ECO:0000313" key="2">
    <source>
        <dbReference type="EMBL" id="BAQ67814.1"/>
    </source>
</evidence>
<dbReference type="KEGG" id="rsu:NHU_00645"/>
<sequence length="211" mass="24072">MSEAEETERATLEKMSKIWVGQGFKVFIQPSGKLLPGFLQRYRPDALLIKDDDKVLVEVVRKGQRNAEERVRRLKELMVNQNEWRLEVVYSGENVVSVRRVAANKILESLRSAEDLLTKEPRASLLLFWASLEATVRNLFPNQTSRPQSPGRIIELLAGSGEITPSEAQSLRDLMMLRNRVIHGELNAVVKPSEVKPMLQLVRQLLKSMLE</sequence>
<gene>
    <name evidence="2" type="ORF">NHU_00645</name>
</gene>
<protein>
    <recommendedName>
        <fullName evidence="1">REase AHJR-like domain-containing protein</fullName>
    </recommendedName>
</protein>
<evidence type="ECO:0000259" key="1">
    <source>
        <dbReference type="Pfam" id="PF18743"/>
    </source>
</evidence>
<dbReference type="AlphaFoldDB" id="A0A0D6AZE4"/>
<dbReference type="PATRIC" id="fig|35806.4.peg.660"/>
<organism evidence="2 3">
    <name type="scientific">Rhodovulum sulfidophilum</name>
    <name type="common">Rhodobacter sulfidophilus</name>
    <dbReference type="NCBI Taxonomy" id="35806"/>
    <lineage>
        <taxon>Bacteria</taxon>
        <taxon>Pseudomonadati</taxon>
        <taxon>Pseudomonadota</taxon>
        <taxon>Alphaproteobacteria</taxon>
        <taxon>Rhodobacterales</taxon>
        <taxon>Paracoccaceae</taxon>
        <taxon>Rhodovulum</taxon>
    </lineage>
</organism>
<accession>A0A0D6AZE4</accession>
<evidence type="ECO:0000313" key="3">
    <source>
        <dbReference type="Proteomes" id="UP000064912"/>
    </source>
</evidence>
<dbReference type="Pfam" id="PF18743">
    <property type="entry name" value="AHJR-like"/>
    <property type="match status" value="1"/>
</dbReference>
<dbReference type="Proteomes" id="UP000064912">
    <property type="component" value="Chromosome"/>
</dbReference>
<dbReference type="InterPro" id="IPR040902">
    <property type="entry name" value="AHJR-like"/>
</dbReference>
<dbReference type="EMBL" id="AP014800">
    <property type="protein sequence ID" value="BAQ67814.1"/>
    <property type="molecule type" value="Genomic_DNA"/>
</dbReference>
<feature type="domain" description="REase AHJR-like" evidence="1">
    <location>
        <begin position="3"/>
        <end position="110"/>
    </location>
</feature>
<proteinExistence type="predicted"/>